<protein>
    <submittedName>
        <fullName evidence="2">HDIG domain-containing protein</fullName>
    </submittedName>
</protein>
<evidence type="ECO:0000313" key="2">
    <source>
        <dbReference type="EMBL" id="SMC19957.1"/>
    </source>
</evidence>
<dbReference type="Proteomes" id="UP000192468">
    <property type="component" value="Unassembled WGS sequence"/>
</dbReference>
<dbReference type="EMBL" id="FWXH01000002">
    <property type="protein sequence ID" value="SMC19957.1"/>
    <property type="molecule type" value="Genomic_DNA"/>
</dbReference>
<accession>A0A1W1X811</accession>
<gene>
    <name evidence="2" type="ORF">SAMN02745134_00983</name>
</gene>
<dbReference type="SMART" id="SM00471">
    <property type="entry name" value="HDc"/>
    <property type="match status" value="1"/>
</dbReference>
<dbReference type="PROSITE" id="PS51831">
    <property type="entry name" value="HD"/>
    <property type="match status" value="1"/>
</dbReference>
<sequence>MELQMERVTNIIKNEEYKQCVKSIKMHEKKRKFCKHNKKHFFDVARIAYILKLERNLNLDKEVIYAAALLHDIGKFLQYESGIPHDLASAEIAAEILKQCKFKEEEISEIVTAIKEHRKKDDKNSLLGKIIYDSDKLSRNCFSCNAKEKCNWNDEKKNLEVKY</sequence>
<proteinExistence type="predicted"/>
<dbReference type="RefSeq" id="WP_242950477.1">
    <property type="nucleotide sequence ID" value="NZ_FWXH01000002.1"/>
</dbReference>
<evidence type="ECO:0000313" key="3">
    <source>
        <dbReference type="Proteomes" id="UP000192468"/>
    </source>
</evidence>
<reference evidence="2 3" key="1">
    <citation type="submission" date="2017-04" db="EMBL/GenBank/DDBJ databases">
        <authorList>
            <person name="Afonso C.L."/>
            <person name="Miller P.J."/>
            <person name="Scott M.A."/>
            <person name="Spackman E."/>
            <person name="Goraichik I."/>
            <person name="Dimitrov K.M."/>
            <person name="Suarez D.L."/>
            <person name="Swayne D.E."/>
        </authorList>
    </citation>
    <scope>NUCLEOTIDE SEQUENCE [LARGE SCALE GENOMIC DNA]</scope>
    <source>
        <strain evidence="2 3">DSM 12555</strain>
    </source>
</reference>
<dbReference type="InterPro" id="IPR003607">
    <property type="entry name" value="HD/PDEase_dom"/>
</dbReference>
<dbReference type="InterPro" id="IPR006675">
    <property type="entry name" value="HDIG_dom"/>
</dbReference>
<dbReference type="SUPFAM" id="SSF109604">
    <property type="entry name" value="HD-domain/PDEase-like"/>
    <property type="match status" value="1"/>
</dbReference>
<organism evidence="2 3">
    <name type="scientific">Clostridium acidisoli DSM 12555</name>
    <dbReference type="NCBI Taxonomy" id="1121291"/>
    <lineage>
        <taxon>Bacteria</taxon>
        <taxon>Bacillati</taxon>
        <taxon>Bacillota</taxon>
        <taxon>Clostridia</taxon>
        <taxon>Eubacteriales</taxon>
        <taxon>Clostridiaceae</taxon>
        <taxon>Clostridium</taxon>
    </lineage>
</organism>
<evidence type="ECO:0000259" key="1">
    <source>
        <dbReference type="PROSITE" id="PS51831"/>
    </source>
</evidence>
<dbReference type="AlphaFoldDB" id="A0A1W1X811"/>
<feature type="domain" description="HD" evidence="1">
    <location>
        <begin position="37"/>
        <end position="140"/>
    </location>
</feature>
<keyword evidence="3" id="KW-1185">Reference proteome</keyword>
<dbReference type="CDD" id="cd00077">
    <property type="entry name" value="HDc"/>
    <property type="match status" value="1"/>
</dbReference>
<dbReference type="STRING" id="1121291.SAMN02745134_00983"/>
<dbReference type="InterPro" id="IPR006674">
    <property type="entry name" value="HD_domain"/>
</dbReference>
<name>A0A1W1X811_9CLOT</name>
<dbReference type="Gene3D" id="1.10.3210.10">
    <property type="entry name" value="Hypothetical protein af1432"/>
    <property type="match status" value="1"/>
</dbReference>
<dbReference type="NCBIfam" id="TIGR00277">
    <property type="entry name" value="HDIG"/>
    <property type="match status" value="1"/>
</dbReference>
<dbReference type="Pfam" id="PF01966">
    <property type="entry name" value="HD"/>
    <property type="match status" value="1"/>
</dbReference>